<dbReference type="AlphaFoldDB" id="A0A382A4I4"/>
<accession>A0A382A4I4</accession>
<gene>
    <name evidence="1" type="ORF">METZ01_LOCUS148851</name>
</gene>
<organism evidence="1">
    <name type="scientific">marine metagenome</name>
    <dbReference type="NCBI Taxonomy" id="408172"/>
    <lineage>
        <taxon>unclassified sequences</taxon>
        <taxon>metagenomes</taxon>
        <taxon>ecological metagenomes</taxon>
    </lineage>
</organism>
<protein>
    <submittedName>
        <fullName evidence="1">Uncharacterized protein</fullName>
    </submittedName>
</protein>
<sequence length="35" mass="4182">MKLMLIAFLQAYSVLPAINRNFLDHKKWNRNIAHN</sequence>
<evidence type="ECO:0000313" key="1">
    <source>
        <dbReference type="EMBL" id="SVA95997.1"/>
    </source>
</evidence>
<name>A0A382A4I4_9ZZZZ</name>
<dbReference type="EMBL" id="UINC01023737">
    <property type="protein sequence ID" value="SVA95997.1"/>
    <property type="molecule type" value="Genomic_DNA"/>
</dbReference>
<reference evidence="1" key="1">
    <citation type="submission" date="2018-05" db="EMBL/GenBank/DDBJ databases">
        <authorList>
            <person name="Lanie J.A."/>
            <person name="Ng W.-L."/>
            <person name="Kazmierczak K.M."/>
            <person name="Andrzejewski T.M."/>
            <person name="Davidsen T.M."/>
            <person name="Wayne K.J."/>
            <person name="Tettelin H."/>
            <person name="Glass J.I."/>
            <person name="Rusch D."/>
            <person name="Podicherti R."/>
            <person name="Tsui H.-C.T."/>
            <person name="Winkler M.E."/>
        </authorList>
    </citation>
    <scope>NUCLEOTIDE SEQUENCE</scope>
</reference>
<proteinExistence type="predicted"/>